<dbReference type="InterPro" id="IPR051081">
    <property type="entry name" value="HTH_MetalResp_TranReg"/>
</dbReference>
<dbReference type="PANTHER" id="PTHR33154:SF33">
    <property type="entry name" value="TRANSCRIPTIONAL REPRESSOR SDPR"/>
    <property type="match status" value="1"/>
</dbReference>
<dbReference type="GO" id="GO:0003677">
    <property type="term" value="F:DNA binding"/>
    <property type="evidence" value="ECO:0007669"/>
    <property type="project" value="UniProtKB-KW"/>
</dbReference>
<dbReference type="AlphaFoldDB" id="A0A402CWB6"/>
<dbReference type="NCBIfam" id="NF033788">
    <property type="entry name" value="HTH_metalloreg"/>
    <property type="match status" value="1"/>
</dbReference>
<dbReference type="GO" id="GO:0003700">
    <property type="term" value="F:DNA-binding transcription factor activity"/>
    <property type="evidence" value="ECO:0007669"/>
    <property type="project" value="InterPro"/>
</dbReference>
<dbReference type="CDD" id="cd00090">
    <property type="entry name" value="HTH_ARSR"/>
    <property type="match status" value="1"/>
</dbReference>
<sequence>MPLAAGILMQRGEFRQNDAAGDEKDLSKQADSIDTSAPMSDGTLEFAVELFSSFSNPTRLKIVELLTERERTVGEIAHDLGLLQPNVSQHLTILSRAGVVKSTRDGASHCYSLRGPRIAQILKLVNEFQEVHRAHLENLSE</sequence>
<accession>A0A402CWB6</accession>
<dbReference type="Pfam" id="PF01022">
    <property type="entry name" value="HTH_5"/>
    <property type="match status" value="1"/>
</dbReference>
<keyword evidence="3" id="KW-0804">Transcription</keyword>
<dbReference type="FunCoup" id="A0A402CWB6">
    <property type="interactions" value="221"/>
</dbReference>
<keyword evidence="1" id="KW-0805">Transcription regulation</keyword>
<protein>
    <submittedName>
        <fullName evidence="5">Uncharacterized protein</fullName>
    </submittedName>
</protein>
<feature type="compositionally biased region" description="Basic and acidic residues" evidence="4">
    <location>
        <begin position="18"/>
        <end position="28"/>
    </location>
</feature>
<reference evidence="5 6" key="1">
    <citation type="journal article" date="2019" name="Int. J. Syst. Evol. Microbiol.">
        <title>Capsulimonas corticalis gen. nov., sp. nov., an aerobic capsulated bacterium, of a novel bacterial order, Capsulimonadales ord. nov., of the class Armatimonadia of the phylum Armatimonadetes.</title>
        <authorList>
            <person name="Li J."/>
            <person name="Kudo C."/>
            <person name="Tonouchi A."/>
        </authorList>
    </citation>
    <scope>NUCLEOTIDE SEQUENCE [LARGE SCALE GENOMIC DNA]</scope>
    <source>
        <strain evidence="5 6">AX-7</strain>
    </source>
</reference>
<dbReference type="InterPro" id="IPR036388">
    <property type="entry name" value="WH-like_DNA-bd_sf"/>
</dbReference>
<proteinExistence type="predicted"/>
<evidence type="ECO:0000256" key="3">
    <source>
        <dbReference type="ARBA" id="ARBA00023163"/>
    </source>
</evidence>
<dbReference type="PRINTS" id="PR00778">
    <property type="entry name" value="HTHARSR"/>
</dbReference>
<dbReference type="PROSITE" id="PS50987">
    <property type="entry name" value="HTH_ARSR_2"/>
    <property type="match status" value="1"/>
</dbReference>
<organism evidence="5 6">
    <name type="scientific">Capsulimonas corticalis</name>
    <dbReference type="NCBI Taxonomy" id="2219043"/>
    <lineage>
        <taxon>Bacteria</taxon>
        <taxon>Bacillati</taxon>
        <taxon>Armatimonadota</taxon>
        <taxon>Armatimonadia</taxon>
        <taxon>Capsulimonadales</taxon>
        <taxon>Capsulimonadaceae</taxon>
        <taxon>Capsulimonas</taxon>
    </lineage>
</organism>
<dbReference type="InterPro" id="IPR036390">
    <property type="entry name" value="WH_DNA-bd_sf"/>
</dbReference>
<dbReference type="InterPro" id="IPR001845">
    <property type="entry name" value="HTH_ArsR_DNA-bd_dom"/>
</dbReference>
<evidence type="ECO:0000313" key="6">
    <source>
        <dbReference type="Proteomes" id="UP000287394"/>
    </source>
</evidence>
<dbReference type="SMART" id="SM00418">
    <property type="entry name" value="HTH_ARSR"/>
    <property type="match status" value="1"/>
</dbReference>
<dbReference type="EMBL" id="AP025739">
    <property type="protein sequence ID" value="BDI34086.1"/>
    <property type="molecule type" value="Genomic_DNA"/>
</dbReference>
<dbReference type="InterPro" id="IPR011991">
    <property type="entry name" value="ArsR-like_HTH"/>
</dbReference>
<dbReference type="PANTHER" id="PTHR33154">
    <property type="entry name" value="TRANSCRIPTIONAL REGULATOR, ARSR FAMILY"/>
    <property type="match status" value="1"/>
</dbReference>
<evidence type="ECO:0000256" key="4">
    <source>
        <dbReference type="SAM" id="MobiDB-lite"/>
    </source>
</evidence>
<gene>
    <name evidence="5" type="ORF">CCAX7_61370</name>
</gene>
<evidence type="ECO:0000256" key="1">
    <source>
        <dbReference type="ARBA" id="ARBA00023015"/>
    </source>
</evidence>
<evidence type="ECO:0000313" key="5">
    <source>
        <dbReference type="EMBL" id="BDI34086.1"/>
    </source>
</evidence>
<keyword evidence="2" id="KW-0238">DNA-binding</keyword>
<dbReference type="KEGG" id="ccot:CCAX7_61370"/>
<evidence type="ECO:0000256" key="2">
    <source>
        <dbReference type="ARBA" id="ARBA00023125"/>
    </source>
</evidence>
<dbReference type="Proteomes" id="UP000287394">
    <property type="component" value="Chromosome"/>
</dbReference>
<feature type="region of interest" description="Disordered" evidence="4">
    <location>
        <begin position="18"/>
        <end position="38"/>
    </location>
</feature>
<name>A0A402CWB6_9BACT</name>
<dbReference type="Gene3D" id="1.10.10.10">
    <property type="entry name" value="Winged helix-like DNA-binding domain superfamily/Winged helix DNA-binding domain"/>
    <property type="match status" value="1"/>
</dbReference>
<feature type="compositionally biased region" description="Polar residues" evidence="4">
    <location>
        <begin position="29"/>
        <end position="38"/>
    </location>
</feature>
<dbReference type="SUPFAM" id="SSF46785">
    <property type="entry name" value="Winged helix' DNA-binding domain"/>
    <property type="match status" value="1"/>
</dbReference>
<keyword evidence="6" id="KW-1185">Reference proteome</keyword>